<organism evidence="1">
    <name type="scientific">marine sediment metagenome</name>
    <dbReference type="NCBI Taxonomy" id="412755"/>
    <lineage>
        <taxon>unclassified sequences</taxon>
        <taxon>metagenomes</taxon>
        <taxon>ecological metagenomes</taxon>
    </lineage>
</organism>
<gene>
    <name evidence="1" type="ORF">LCGC14_2326100</name>
</gene>
<comment type="caution">
    <text evidence="1">The sequence shown here is derived from an EMBL/GenBank/DDBJ whole genome shotgun (WGS) entry which is preliminary data.</text>
</comment>
<dbReference type="AlphaFoldDB" id="A0A0F9ETT2"/>
<evidence type="ECO:0000313" key="1">
    <source>
        <dbReference type="EMBL" id="KKL48370.1"/>
    </source>
</evidence>
<name>A0A0F9ETT2_9ZZZZ</name>
<sequence>MIDDYKGLVRMTLDSHEHFIAVLNGIFDASDLEKQYTWLHVMG</sequence>
<proteinExistence type="predicted"/>
<reference evidence="1" key="1">
    <citation type="journal article" date="2015" name="Nature">
        <title>Complex archaea that bridge the gap between prokaryotes and eukaryotes.</title>
        <authorList>
            <person name="Spang A."/>
            <person name="Saw J.H."/>
            <person name="Jorgensen S.L."/>
            <person name="Zaremba-Niedzwiedzka K."/>
            <person name="Martijn J."/>
            <person name="Lind A.E."/>
            <person name="van Eijk R."/>
            <person name="Schleper C."/>
            <person name="Guy L."/>
            <person name="Ettema T.J."/>
        </authorList>
    </citation>
    <scope>NUCLEOTIDE SEQUENCE</scope>
</reference>
<dbReference type="EMBL" id="LAZR01033338">
    <property type="protein sequence ID" value="KKL48370.1"/>
    <property type="molecule type" value="Genomic_DNA"/>
</dbReference>
<accession>A0A0F9ETT2</accession>
<protein>
    <submittedName>
        <fullName evidence="1">Uncharacterized protein</fullName>
    </submittedName>
</protein>